<feature type="chain" id="PRO_5045527442" description="Lipoprotein" evidence="1">
    <location>
        <begin position="24"/>
        <end position="152"/>
    </location>
</feature>
<dbReference type="RefSeq" id="WP_305103389.1">
    <property type="nucleotide sequence ID" value="NZ_JAUTWS010000007.1"/>
</dbReference>
<evidence type="ECO:0000313" key="2">
    <source>
        <dbReference type="EMBL" id="MDO9708520.1"/>
    </source>
</evidence>
<dbReference type="PROSITE" id="PS51318">
    <property type="entry name" value="TAT"/>
    <property type="match status" value="1"/>
</dbReference>
<organism evidence="2 3">
    <name type="scientific">Paracraurococcus lichenis</name>
    <dbReference type="NCBI Taxonomy" id="3064888"/>
    <lineage>
        <taxon>Bacteria</taxon>
        <taxon>Pseudomonadati</taxon>
        <taxon>Pseudomonadota</taxon>
        <taxon>Alphaproteobacteria</taxon>
        <taxon>Acetobacterales</taxon>
        <taxon>Roseomonadaceae</taxon>
        <taxon>Paracraurococcus</taxon>
    </lineage>
</organism>
<evidence type="ECO:0000256" key="1">
    <source>
        <dbReference type="SAM" id="SignalP"/>
    </source>
</evidence>
<sequence length="152" mass="16082">MQGMSRRAALAALAALSACAPTAEQQAAALTPSAAATAVRARESRRFDTGDRTLLLQSVIGVLQDLGYSIEESQAQQGVVVASRIAGGRVRAQVVLRPAADRGATIVRATFQRVVPRPGAMLAYGETLDDPAIYQGFFEKLAQSLFLTAHEI</sequence>
<proteinExistence type="predicted"/>
<dbReference type="Proteomes" id="UP001243009">
    <property type="component" value="Unassembled WGS sequence"/>
</dbReference>
<reference evidence="2 3" key="1">
    <citation type="submission" date="2023-08" db="EMBL/GenBank/DDBJ databases">
        <title>The draft genome sequence of Paracraurococcus sp. LOR1-02.</title>
        <authorList>
            <person name="Kingkaew E."/>
            <person name="Tanasupawat S."/>
        </authorList>
    </citation>
    <scope>NUCLEOTIDE SEQUENCE [LARGE SCALE GENOMIC DNA]</scope>
    <source>
        <strain evidence="2 3">LOR1-02</strain>
    </source>
</reference>
<dbReference type="PROSITE" id="PS51257">
    <property type="entry name" value="PROKAR_LIPOPROTEIN"/>
    <property type="match status" value="1"/>
</dbReference>
<evidence type="ECO:0008006" key="4">
    <source>
        <dbReference type="Google" id="ProtNLM"/>
    </source>
</evidence>
<accession>A0ABT9DX88</accession>
<keyword evidence="3" id="KW-1185">Reference proteome</keyword>
<protein>
    <recommendedName>
        <fullName evidence="4">Lipoprotein</fullName>
    </recommendedName>
</protein>
<gene>
    <name evidence="2" type="ORF">Q7A36_09205</name>
</gene>
<keyword evidence="1" id="KW-0732">Signal</keyword>
<dbReference type="EMBL" id="JAUTWS010000007">
    <property type="protein sequence ID" value="MDO9708520.1"/>
    <property type="molecule type" value="Genomic_DNA"/>
</dbReference>
<feature type="signal peptide" evidence="1">
    <location>
        <begin position="1"/>
        <end position="23"/>
    </location>
</feature>
<evidence type="ECO:0000313" key="3">
    <source>
        <dbReference type="Proteomes" id="UP001243009"/>
    </source>
</evidence>
<dbReference type="InterPro" id="IPR006311">
    <property type="entry name" value="TAT_signal"/>
</dbReference>
<name>A0ABT9DX88_9PROT</name>
<comment type="caution">
    <text evidence="2">The sequence shown here is derived from an EMBL/GenBank/DDBJ whole genome shotgun (WGS) entry which is preliminary data.</text>
</comment>